<dbReference type="GO" id="GO:0017025">
    <property type="term" value="F:TBP-class protein binding"/>
    <property type="evidence" value="ECO:0007669"/>
    <property type="project" value="TreeGrafter"/>
</dbReference>
<dbReference type="GO" id="GO:0001164">
    <property type="term" value="F:RNA polymerase I core promoter sequence-specific DNA binding"/>
    <property type="evidence" value="ECO:0007669"/>
    <property type="project" value="InterPro"/>
</dbReference>
<dbReference type="InParanoid" id="A0A409YLU1"/>
<comment type="caution">
    <text evidence="2">The sequence shown here is derived from an EMBL/GenBank/DDBJ whole genome shotgun (WGS) entry which is preliminary data.</text>
</comment>
<protein>
    <recommendedName>
        <fullName evidence="4">ER membrane protein complex subunit 2</fullName>
    </recommendedName>
</protein>
<feature type="region of interest" description="Disordered" evidence="1">
    <location>
        <begin position="211"/>
        <end position="241"/>
    </location>
</feature>
<dbReference type="Proteomes" id="UP000284842">
    <property type="component" value="Unassembled WGS sequence"/>
</dbReference>
<organism evidence="2 3">
    <name type="scientific">Panaeolus cyanescens</name>
    <dbReference type="NCBI Taxonomy" id="181874"/>
    <lineage>
        <taxon>Eukaryota</taxon>
        <taxon>Fungi</taxon>
        <taxon>Dikarya</taxon>
        <taxon>Basidiomycota</taxon>
        <taxon>Agaricomycotina</taxon>
        <taxon>Agaricomycetes</taxon>
        <taxon>Agaricomycetidae</taxon>
        <taxon>Agaricales</taxon>
        <taxon>Agaricineae</taxon>
        <taxon>Galeropsidaceae</taxon>
        <taxon>Panaeolus</taxon>
    </lineage>
</organism>
<dbReference type="PANTHER" id="PTHR28244:SF1">
    <property type="entry name" value="RNA POLYMERASE I-SPECIFIC TRANSCRIPTION INITIATION FACTOR RRN11"/>
    <property type="match status" value="1"/>
</dbReference>
<dbReference type="OrthoDB" id="2159786at2759"/>
<reference evidence="2 3" key="1">
    <citation type="journal article" date="2018" name="Evol. Lett.">
        <title>Horizontal gene cluster transfer increased hallucinogenic mushroom diversity.</title>
        <authorList>
            <person name="Reynolds H.T."/>
            <person name="Vijayakumar V."/>
            <person name="Gluck-Thaler E."/>
            <person name="Korotkin H.B."/>
            <person name="Matheny P.B."/>
            <person name="Slot J.C."/>
        </authorList>
    </citation>
    <scope>NUCLEOTIDE SEQUENCE [LARGE SCALE GENOMIC DNA]</scope>
    <source>
        <strain evidence="2 3">2629</strain>
    </source>
</reference>
<dbReference type="AlphaFoldDB" id="A0A409YLU1"/>
<sequence length="241" mass="28083">MSLPQTHTFLFSSLNSVEPQTTRKVHLRRLWDLLQLSLQRQQFDRAKRIWAILIRCKEFDWKVLWTTGLQILSQDDPKTTSHTTIEYLRTMLLQYSEERESILKELITRLLLAGRCREALDELELYLPSFPYQDNPVFHLYASMTCLYLAQSNEGWPSSLRSATLLLIRHSGSIDRGSIRDAKTHLDHAHKLDPSNGMISILSTMARNLPERTQQADDSDSGEEDAKMISTEEHERKRMRI</sequence>
<feature type="compositionally biased region" description="Basic and acidic residues" evidence="1">
    <location>
        <begin position="224"/>
        <end position="241"/>
    </location>
</feature>
<proteinExistence type="predicted"/>
<accession>A0A409YLU1</accession>
<evidence type="ECO:0000313" key="3">
    <source>
        <dbReference type="Proteomes" id="UP000284842"/>
    </source>
</evidence>
<evidence type="ECO:0000313" key="2">
    <source>
        <dbReference type="EMBL" id="PPR04037.1"/>
    </source>
</evidence>
<dbReference type="STRING" id="181874.A0A409YLU1"/>
<dbReference type="GO" id="GO:0070860">
    <property type="term" value="C:RNA polymerase I core factor complex"/>
    <property type="evidence" value="ECO:0007669"/>
    <property type="project" value="TreeGrafter"/>
</dbReference>
<dbReference type="EMBL" id="NHTK01000995">
    <property type="protein sequence ID" value="PPR04037.1"/>
    <property type="molecule type" value="Genomic_DNA"/>
</dbReference>
<dbReference type="GO" id="GO:0042790">
    <property type="term" value="P:nucleolar large rRNA transcription by RNA polymerase I"/>
    <property type="evidence" value="ECO:0007669"/>
    <property type="project" value="TreeGrafter"/>
</dbReference>
<dbReference type="InterPro" id="IPR007224">
    <property type="entry name" value="TIF_Rrn11"/>
</dbReference>
<evidence type="ECO:0008006" key="4">
    <source>
        <dbReference type="Google" id="ProtNLM"/>
    </source>
</evidence>
<dbReference type="Pfam" id="PF04090">
    <property type="entry name" value="Rrn11"/>
    <property type="match status" value="1"/>
</dbReference>
<dbReference type="InterPro" id="IPR053029">
    <property type="entry name" value="RNA_pol_I-specific_init_factor"/>
</dbReference>
<dbReference type="FunCoup" id="A0A409YLU1">
    <property type="interactions" value="33"/>
</dbReference>
<dbReference type="GO" id="GO:0001181">
    <property type="term" value="F:RNA polymerase I general transcription initiation factor activity"/>
    <property type="evidence" value="ECO:0007669"/>
    <property type="project" value="InterPro"/>
</dbReference>
<dbReference type="PANTHER" id="PTHR28244">
    <property type="entry name" value="RNA POLYMERASE I-SPECIFIC TRANSCRIPTION INITIATION FACTOR RRN11"/>
    <property type="match status" value="1"/>
</dbReference>
<evidence type="ECO:0000256" key="1">
    <source>
        <dbReference type="SAM" id="MobiDB-lite"/>
    </source>
</evidence>
<name>A0A409YLU1_9AGAR</name>
<keyword evidence="3" id="KW-1185">Reference proteome</keyword>
<gene>
    <name evidence="2" type="ORF">CVT24_010612</name>
</gene>